<dbReference type="Proteomes" id="UP000199518">
    <property type="component" value="Unassembled WGS sequence"/>
</dbReference>
<feature type="signal peptide" evidence="2">
    <location>
        <begin position="1"/>
        <end position="21"/>
    </location>
</feature>
<proteinExistence type="predicted"/>
<keyword evidence="2" id="KW-0732">Signal</keyword>
<dbReference type="Gene3D" id="2.30.30.240">
    <property type="entry name" value="PRC-barrel domain"/>
    <property type="match status" value="1"/>
</dbReference>
<dbReference type="AlphaFoldDB" id="A0A1I3D8A7"/>
<keyword evidence="5" id="KW-1185">Reference proteome</keyword>
<accession>A0A1I3D8A7</accession>
<feature type="chain" id="PRO_5011721928" evidence="2">
    <location>
        <begin position="22"/>
        <end position="212"/>
    </location>
</feature>
<protein>
    <submittedName>
        <fullName evidence="4">PRC-barrel domain-containing protein</fullName>
    </submittedName>
</protein>
<feature type="compositionally biased region" description="Polar residues" evidence="1">
    <location>
        <begin position="56"/>
        <end position="66"/>
    </location>
</feature>
<organism evidence="4 5">
    <name type="scientific">Planctomicrobium piriforme</name>
    <dbReference type="NCBI Taxonomy" id="1576369"/>
    <lineage>
        <taxon>Bacteria</taxon>
        <taxon>Pseudomonadati</taxon>
        <taxon>Planctomycetota</taxon>
        <taxon>Planctomycetia</taxon>
        <taxon>Planctomycetales</taxon>
        <taxon>Planctomycetaceae</taxon>
        <taxon>Planctomicrobium</taxon>
    </lineage>
</organism>
<sequence length="212" mass="23408">MKRVWGVIVSSALLAGGAASAQDVQVQLKDGRNAPIQGQGTVPGNQVQSNQNSQQADPNRQGSQIQVDARRVDPGATDSVVRASTLIGSQLLDSNGQSLGKISDLVLDLNSQSIQYVVLDAQQADSYIAVPPTVLNTRYENNNAQVITTVPADQFRQAPTFTRSQWSARGFDPQWTQRNNTFYQQYSRTPNAVDRQLNRQENRLERKIDRVN</sequence>
<feature type="compositionally biased region" description="Low complexity" evidence="1">
    <location>
        <begin position="45"/>
        <end position="55"/>
    </location>
</feature>
<feature type="domain" description="PRC-barrel" evidence="3">
    <location>
        <begin position="80"/>
        <end position="145"/>
    </location>
</feature>
<reference evidence="5" key="1">
    <citation type="submission" date="2016-10" db="EMBL/GenBank/DDBJ databases">
        <authorList>
            <person name="Varghese N."/>
            <person name="Submissions S."/>
        </authorList>
    </citation>
    <scope>NUCLEOTIDE SEQUENCE [LARGE SCALE GENOMIC DNA]</scope>
    <source>
        <strain evidence="5">DSM 26348</strain>
    </source>
</reference>
<dbReference type="EMBL" id="FOQD01000003">
    <property type="protein sequence ID" value="SFH82942.1"/>
    <property type="molecule type" value="Genomic_DNA"/>
</dbReference>
<dbReference type="OrthoDB" id="286778at2"/>
<name>A0A1I3D8A7_9PLAN</name>
<feature type="region of interest" description="Disordered" evidence="1">
    <location>
        <begin position="33"/>
        <end position="74"/>
    </location>
</feature>
<evidence type="ECO:0000259" key="3">
    <source>
        <dbReference type="Pfam" id="PF05239"/>
    </source>
</evidence>
<dbReference type="Pfam" id="PF05239">
    <property type="entry name" value="PRC"/>
    <property type="match status" value="1"/>
</dbReference>
<evidence type="ECO:0000256" key="2">
    <source>
        <dbReference type="SAM" id="SignalP"/>
    </source>
</evidence>
<evidence type="ECO:0000313" key="4">
    <source>
        <dbReference type="EMBL" id="SFH82942.1"/>
    </source>
</evidence>
<dbReference type="RefSeq" id="WP_092048153.1">
    <property type="nucleotide sequence ID" value="NZ_FOQD01000003.1"/>
</dbReference>
<evidence type="ECO:0000256" key="1">
    <source>
        <dbReference type="SAM" id="MobiDB-lite"/>
    </source>
</evidence>
<evidence type="ECO:0000313" key="5">
    <source>
        <dbReference type="Proteomes" id="UP000199518"/>
    </source>
</evidence>
<gene>
    <name evidence="4" type="ORF">SAMN05421753_103133</name>
</gene>
<dbReference type="SUPFAM" id="SSF50346">
    <property type="entry name" value="PRC-barrel domain"/>
    <property type="match status" value="1"/>
</dbReference>
<dbReference type="InterPro" id="IPR027275">
    <property type="entry name" value="PRC-brl_dom"/>
</dbReference>
<dbReference type="InterPro" id="IPR011033">
    <property type="entry name" value="PRC_barrel-like_sf"/>
</dbReference>